<dbReference type="SUPFAM" id="SSF53850">
    <property type="entry name" value="Periplasmic binding protein-like II"/>
    <property type="match status" value="1"/>
</dbReference>
<gene>
    <name evidence="1" type="ORF">MNB_SV-13-1608</name>
</gene>
<dbReference type="AlphaFoldDB" id="A0A1W1C7X9"/>
<dbReference type="Gene3D" id="3.40.190.10">
    <property type="entry name" value="Periplasmic binding protein-like II"/>
    <property type="match status" value="1"/>
</dbReference>
<sequence>MSINLVLLAEAFVVVSDKHSSITHLTPLEVKAIYLKKRRYWKDLKLIALNLPPKNPLRQSFEKHILEMDNAQIQRYWMTAHYQGRRPPYRVQSIESMLLYLKKVEGSIGYIPASLLSKELKVLYRGQF</sequence>
<reference evidence="1" key="1">
    <citation type="submission" date="2016-10" db="EMBL/GenBank/DDBJ databases">
        <authorList>
            <person name="de Groot N.N."/>
        </authorList>
    </citation>
    <scope>NUCLEOTIDE SEQUENCE</scope>
</reference>
<organism evidence="1">
    <name type="scientific">hydrothermal vent metagenome</name>
    <dbReference type="NCBI Taxonomy" id="652676"/>
    <lineage>
        <taxon>unclassified sequences</taxon>
        <taxon>metagenomes</taxon>
        <taxon>ecological metagenomes</taxon>
    </lineage>
</organism>
<dbReference type="EMBL" id="FPHM01000072">
    <property type="protein sequence ID" value="SFV61859.1"/>
    <property type="molecule type" value="Genomic_DNA"/>
</dbReference>
<evidence type="ECO:0000313" key="1">
    <source>
        <dbReference type="EMBL" id="SFV61859.1"/>
    </source>
</evidence>
<proteinExistence type="predicted"/>
<name>A0A1W1C7X9_9ZZZZ</name>
<accession>A0A1W1C7X9</accession>
<protein>
    <submittedName>
        <fullName evidence="1">Uncharacterized protein</fullName>
    </submittedName>
</protein>